<dbReference type="InterPro" id="IPR029058">
    <property type="entry name" value="AB_hydrolase_fold"/>
</dbReference>
<dbReference type="EMBL" id="CP136522">
    <property type="protein sequence ID" value="WOT05897.1"/>
    <property type="molecule type" value="Genomic_DNA"/>
</dbReference>
<dbReference type="SUPFAM" id="SSF53474">
    <property type="entry name" value="alpha/beta-Hydrolases"/>
    <property type="match status" value="1"/>
</dbReference>
<dbReference type="RefSeq" id="WP_310470158.1">
    <property type="nucleotide sequence ID" value="NZ_CP136522.1"/>
</dbReference>
<keyword evidence="9" id="KW-1185">Reference proteome</keyword>
<keyword evidence="6" id="KW-0106">Calcium</keyword>
<dbReference type="Proteomes" id="UP001529491">
    <property type="component" value="Chromosome"/>
</dbReference>
<dbReference type="InterPro" id="IPR011118">
    <property type="entry name" value="Tannase/feruloyl_esterase"/>
</dbReference>
<dbReference type="Gene3D" id="3.40.50.1820">
    <property type="entry name" value="alpha/beta hydrolase"/>
    <property type="match status" value="2"/>
</dbReference>
<dbReference type="PANTHER" id="PTHR33938">
    <property type="entry name" value="FERULOYL ESTERASE B-RELATED"/>
    <property type="match status" value="1"/>
</dbReference>
<dbReference type="GO" id="GO:0016787">
    <property type="term" value="F:hydrolase activity"/>
    <property type="evidence" value="ECO:0007669"/>
    <property type="project" value="UniProtKB-KW"/>
</dbReference>
<proteinExistence type="inferred from homology"/>
<keyword evidence="3" id="KW-0479">Metal-binding</keyword>
<keyword evidence="2" id="KW-0719">Serine esterase</keyword>
<protein>
    <submittedName>
        <fullName evidence="8">Tannase/feruloyl esterase family alpha/beta hydrolase</fullName>
    </submittedName>
</protein>
<gene>
    <name evidence="8" type="ORF">RGE70_03440</name>
</gene>
<name>A0ABZ0K013_9GAMM</name>
<evidence type="ECO:0000256" key="6">
    <source>
        <dbReference type="ARBA" id="ARBA00022837"/>
    </source>
</evidence>
<reference evidence="8 9" key="1">
    <citation type="submission" date="2023-10" db="EMBL/GenBank/DDBJ databases">
        <title>Complete genome sequence of Shewanella sp. DAU334.</title>
        <authorList>
            <person name="Lee Y.-S."/>
            <person name="Jeong H.-R."/>
            <person name="Hwang E.-J."/>
            <person name="Choi Y.-L."/>
            <person name="Kim G.-D."/>
        </authorList>
    </citation>
    <scope>NUCLEOTIDE SEQUENCE [LARGE SCALE GENOMIC DNA]</scope>
    <source>
        <strain evidence="8 9">DAU334</strain>
    </source>
</reference>
<evidence type="ECO:0000256" key="7">
    <source>
        <dbReference type="ARBA" id="ARBA00023157"/>
    </source>
</evidence>
<evidence type="ECO:0000256" key="1">
    <source>
        <dbReference type="ARBA" id="ARBA00006249"/>
    </source>
</evidence>
<dbReference type="PANTHER" id="PTHR33938:SF15">
    <property type="entry name" value="FERULOYL ESTERASE B-RELATED"/>
    <property type="match status" value="1"/>
</dbReference>
<keyword evidence="4" id="KW-0732">Signal</keyword>
<evidence type="ECO:0000256" key="3">
    <source>
        <dbReference type="ARBA" id="ARBA00022723"/>
    </source>
</evidence>
<dbReference type="PROSITE" id="PS51257">
    <property type="entry name" value="PROKAR_LIPOPROTEIN"/>
    <property type="match status" value="1"/>
</dbReference>
<comment type="similarity">
    <text evidence="1">Belongs to the tannase family.</text>
</comment>
<sequence>MNKQHLLLSLTIPLFCSSLSGCKTTEVAKPHALPTLEAARPATLSVCEKLADAFSYPSTTITGVERVEAGIVKRYSTPAHCIVTGHMNERMGKGYKTDTTAYAMGFEMRLPVNWNGRFYYQANGGLDGAVKPAVGDIMYTGTENSAALSKGFAVISSNAGHPSRTPTFGLDPQARIDYGYNAVAELTPMAKALINVAYGKLPDRSYFGGCSNGGRHTMVASTRFSNMYDGFLVANPGFHLPQAAVSQMYGVQQYASLVDTSNATDDDILPVLESAITVPEFAVVAAAVVAQCDALDGVQDGMVNALLACQQAFDFERDVKTCRGERDGTCLTAEQKTVFANVMQGPRHSKTNAEIYTKFLYDAGMGGTGYTKWEYQMAMTRDPSAVAFIFTTTPTPFNYRSKLANFEFANGFSMDTDAAKIYATDGEYTEAPMSFMPPVDETNLSAMRDRGAKMMVVHGSSDPVFSVNDTINWFDGVQQENQGNADEFARLYLVPGMNHCGSGPATEVFDMLDDLVEWVEEGAQPQQVIASVKADSADLPDDWSKTRTRPLCPYPTVATYSGSGSIEDAANFSCVLPE</sequence>
<accession>A0ABZ0K013</accession>
<organism evidence="8 9">
    <name type="scientific">Shewanella youngdeokensis</name>
    <dbReference type="NCBI Taxonomy" id="2999068"/>
    <lineage>
        <taxon>Bacteria</taxon>
        <taxon>Pseudomonadati</taxon>
        <taxon>Pseudomonadota</taxon>
        <taxon>Gammaproteobacteria</taxon>
        <taxon>Alteromonadales</taxon>
        <taxon>Shewanellaceae</taxon>
        <taxon>Shewanella</taxon>
    </lineage>
</organism>
<evidence type="ECO:0000313" key="9">
    <source>
        <dbReference type="Proteomes" id="UP001529491"/>
    </source>
</evidence>
<keyword evidence="7" id="KW-1015">Disulfide bond</keyword>
<evidence type="ECO:0000256" key="2">
    <source>
        <dbReference type="ARBA" id="ARBA00022487"/>
    </source>
</evidence>
<evidence type="ECO:0000256" key="4">
    <source>
        <dbReference type="ARBA" id="ARBA00022729"/>
    </source>
</evidence>
<evidence type="ECO:0000256" key="5">
    <source>
        <dbReference type="ARBA" id="ARBA00022801"/>
    </source>
</evidence>
<evidence type="ECO:0000313" key="8">
    <source>
        <dbReference type="EMBL" id="WOT05897.1"/>
    </source>
</evidence>
<dbReference type="Pfam" id="PF07519">
    <property type="entry name" value="Tannase"/>
    <property type="match status" value="1"/>
</dbReference>
<keyword evidence="5 8" id="KW-0378">Hydrolase</keyword>